<dbReference type="Proteomes" id="UP001155840">
    <property type="component" value="Unassembled WGS sequence"/>
</dbReference>
<protein>
    <submittedName>
        <fullName evidence="2">Uncharacterized protein</fullName>
    </submittedName>
</protein>
<dbReference type="AlphaFoldDB" id="A0AA43ZFR8"/>
<keyword evidence="1" id="KW-0812">Transmembrane</keyword>
<dbReference type="RefSeq" id="WP_167129933.1">
    <property type="nucleotide sequence ID" value="NZ_JAANCM010000007.1"/>
</dbReference>
<gene>
    <name evidence="2" type="ORF">G8E10_15145</name>
</gene>
<evidence type="ECO:0000256" key="1">
    <source>
        <dbReference type="SAM" id="Phobius"/>
    </source>
</evidence>
<name>A0AA43ZFR8_9HYPH</name>
<feature type="transmembrane region" description="Helical" evidence="1">
    <location>
        <begin position="41"/>
        <end position="64"/>
    </location>
</feature>
<keyword evidence="1" id="KW-0472">Membrane</keyword>
<reference evidence="2" key="1">
    <citation type="submission" date="2020-03" db="EMBL/GenBank/DDBJ databases">
        <title>Ferranicluibacter endophyticum gen. nov., sp. nov., a new genus isolated from Rubus ulmifolius Schott. stem.</title>
        <authorList>
            <person name="Roca-Couso R."/>
            <person name="Flores-Felix J.D."/>
            <person name="Igual J.M."/>
            <person name="Rivas R."/>
        </authorList>
    </citation>
    <scope>NUCLEOTIDE SEQUENCE</scope>
    <source>
        <strain evidence="2">CRRU44</strain>
    </source>
</reference>
<feature type="transmembrane region" description="Helical" evidence="1">
    <location>
        <begin position="12"/>
        <end position="29"/>
    </location>
</feature>
<dbReference type="EMBL" id="JAANCM010000007">
    <property type="protein sequence ID" value="NHT77052.1"/>
    <property type="molecule type" value="Genomic_DNA"/>
</dbReference>
<proteinExistence type="predicted"/>
<keyword evidence="3" id="KW-1185">Reference proteome</keyword>
<comment type="caution">
    <text evidence="2">The sequence shown here is derived from an EMBL/GenBank/DDBJ whole genome shotgun (WGS) entry which is preliminary data.</text>
</comment>
<sequence length="75" mass="8614">MSRVFRAMTTREWLAVAFMIAFPLLVVARHLTIDQPNEFDYFFLVVTAIVALILDAVIVALIAWNVSRRIRAGRH</sequence>
<keyword evidence="1" id="KW-1133">Transmembrane helix</keyword>
<evidence type="ECO:0000313" key="2">
    <source>
        <dbReference type="EMBL" id="NHT77052.1"/>
    </source>
</evidence>
<accession>A0AA43ZFR8</accession>
<evidence type="ECO:0000313" key="3">
    <source>
        <dbReference type="Proteomes" id="UP001155840"/>
    </source>
</evidence>
<organism evidence="2 3">
    <name type="scientific">Ferranicluibacter rubi</name>
    <dbReference type="NCBI Taxonomy" id="2715133"/>
    <lineage>
        <taxon>Bacteria</taxon>
        <taxon>Pseudomonadati</taxon>
        <taxon>Pseudomonadota</taxon>
        <taxon>Alphaproteobacteria</taxon>
        <taxon>Hyphomicrobiales</taxon>
        <taxon>Rhizobiaceae</taxon>
        <taxon>Ferranicluibacter</taxon>
    </lineage>
</organism>